<dbReference type="InterPro" id="IPR019820">
    <property type="entry name" value="Sec-indep_translocase_CS"/>
</dbReference>
<dbReference type="PANTHER" id="PTHR30371:SF0">
    <property type="entry name" value="SEC-INDEPENDENT PROTEIN TRANSLOCASE PROTEIN TATC, CHLOROPLASTIC-RELATED"/>
    <property type="match status" value="1"/>
</dbReference>
<evidence type="ECO:0000313" key="9">
    <source>
        <dbReference type="EMBL" id="CAB5020740.1"/>
    </source>
</evidence>
<dbReference type="GO" id="GO:0043953">
    <property type="term" value="P:protein transport by the Tat complex"/>
    <property type="evidence" value="ECO:0007669"/>
    <property type="project" value="TreeGrafter"/>
</dbReference>
<feature type="transmembrane region" description="Helical" evidence="5">
    <location>
        <begin position="201"/>
        <end position="219"/>
    </location>
</feature>
<evidence type="ECO:0000256" key="1">
    <source>
        <dbReference type="ARBA" id="ARBA00004141"/>
    </source>
</evidence>
<evidence type="ECO:0000256" key="3">
    <source>
        <dbReference type="ARBA" id="ARBA00022989"/>
    </source>
</evidence>
<dbReference type="InterPro" id="IPR002033">
    <property type="entry name" value="TatC"/>
</dbReference>
<protein>
    <submittedName>
        <fullName evidence="8">Unannotated protein</fullName>
    </submittedName>
</protein>
<dbReference type="GO" id="GO:0065002">
    <property type="term" value="P:intracellular protein transmembrane transport"/>
    <property type="evidence" value="ECO:0007669"/>
    <property type="project" value="TreeGrafter"/>
</dbReference>
<gene>
    <name evidence="6" type="ORF">UFOPK1380_00184</name>
    <name evidence="7" type="ORF">UFOPK1778_00771</name>
    <name evidence="8" type="ORF">UFOPK1863_00259</name>
    <name evidence="9" type="ORF">UFOPK4095_00990</name>
</gene>
<dbReference type="EMBL" id="CAEZUD010000037">
    <property type="protein sequence ID" value="CAB4592267.1"/>
    <property type="molecule type" value="Genomic_DNA"/>
</dbReference>
<feature type="transmembrane region" description="Helical" evidence="5">
    <location>
        <begin position="225"/>
        <end position="245"/>
    </location>
</feature>
<keyword evidence="3 5" id="KW-1133">Transmembrane helix</keyword>
<feature type="transmembrane region" description="Helical" evidence="5">
    <location>
        <begin position="117"/>
        <end position="145"/>
    </location>
</feature>
<keyword evidence="2 5" id="KW-0812">Transmembrane</keyword>
<evidence type="ECO:0000256" key="2">
    <source>
        <dbReference type="ARBA" id="ARBA00022692"/>
    </source>
</evidence>
<dbReference type="EMBL" id="CAEZUY010000011">
    <property type="protein sequence ID" value="CAB4608866.1"/>
    <property type="molecule type" value="Genomic_DNA"/>
</dbReference>
<dbReference type="GO" id="GO:0009977">
    <property type="term" value="F:proton motive force dependent protein transmembrane transporter activity"/>
    <property type="evidence" value="ECO:0007669"/>
    <property type="project" value="TreeGrafter"/>
</dbReference>
<name>A0A6J6H761_9ZZZZ</name>
<comment type="subcellular location">
    <subcellularLocation>
        <location evidence="1">Membrane</location>
        <topology evidence="1">Multi-pass membrane protein</topology>
    </subcellularLocation>
</comment>
<evidence type="ECO:0000256" key="4">
    <source>
        <dbReference type="ARBA" id="ARBA00023136"/>
    </source>
</evidence>
<dbReference type="Pfam" id="PF00902">
    <property type="entry name" value="TatC"/>
    <property type="match status" value="1"/>
</dbReference>
<dbReference type="EMBL" id="CAEZSC010000005">
    <property type="protein sequence ID" value="CAB4530220.1"/>
    <property type="molecule type" value="Genomic_DNA"/>
</dbReference>
<organism evidence="8">
    <name type="scientific">freshwater metagenome</name>
    <dbReference type="NCBI Taxonomy" id="449393"/>
    <lineage>
        <taxon>unclassified sequences</taxon>
        <taxon>metagenomes</taxon>
        <taxon>ecological metagenomes</taxon>
    </lineage>
</organism>
<dbReference type="PROSITE" id="PS01218">
    <property type="entry name" value="TATC"/>
    <property type="match status" value="1"/>
</dbReference>
<dbReference type="PANTHER" id="PTHR30371">
    <property type="entry name" value="SEC-INDEPENDENT PROTEIN TRANSLOCASE PROTEIN TATC"/>
    <property type="match status" value="1"/>
</dbReference>
<feature type="transmembrane region" description="Helical" evidence="5">
    <location>
        <begin position="21"/>
        <end position="40"/>
    </location>
</feature>
<feature type="transmembrane region" description="Helical" evidence="5">
    <location>
        <begin position="83"/>
        <end position="105"/>
    </location>
</feature>
<feature type="transmembrane region" description="Helical" evidence="5">
    <location>
        <begin position="165"/>
        <end position="189"/>
    </location>
</feature>
<proteinExistence type="inferred from homology"/>
<evidence type="ECO:0000313" key="7">
    <source>
        <dbReference type="EMBL" id="CAB4592267.1"/>
    </source>
</evidence>
<keyword evidence="4 5" id="KW-0472">Membrane</keyword>
<dbReference type="AlphaFoldDB" id="A0A6J6H761"/>
<evidence type="ECO:0000256" key="5">
    <source>
        <dbReference type="SAM" id="Phobius"/>
    </source>
</evidence>
<accession>A0A6J6H761</accession>
<sequence length="257" mass="28434">MNAPLGGKMPLVEHFRELRKRVVKSAIGVLLFSVIAWFFYDEIIAQLASPFCDLRSVQSAGDSNCGTLYINGVLGPLNLQIKVALMSGLIFSAPVWIYQLWAFVAPGLHKRERRRSIFFFLAAVPFFAIGSVMGYLILPVAVRVLLGFTPGSLTNLVRFDDYLDFVLRIILLFGGAFELPVFLLALNIVGVLSARSILKPWRIAIFLIVLFTAMFTPTADPLTMSLLALPLIFFYFAAGIIALGIDRKRSKRAASNG</sequence>
<dbReference type="EMBL" id="CAFBPI010000071">
    <property type="protein sequence ID" value="CAB5020740.1"/>
    <property type="molecule type" value="Genomic_DNA"/>
</dbReference>
<evidence type="ECO:0000313" key="8">
    <source>
        <dbReference type="EMBL" id="CAB4608866.1"/>
    </source>
</evidence>
<reference evidence="8" key="1">
    <citation type="submission" date="2020-05" db="EMBL/GenBank/DDBJ databases">
        <authorList>
            <person name="Chiriac C."/>
            <person name="Salcher M."/>
            <person name="Ghai R."/>
            <person name="Kavagutti S V."/>
        </authorList>
    </citation>
    <scope>NUCLEOTIDE SEQUENCE</scope>
</reference>
<dbReference type="NCBIfam" id="TIGR00945">
    <property type="entry name" value="tatC"/>
    <property type="match status" value="1"/>
</dbReference>
<evidence type="ECO:0000313" key="6">
    <source>
        <dbReference type="EMBL" id="CAB4530220.1"/>
    </source>
</evidence>
<dbReference type="PRINTS" id="PR01840">
    <property type="entry name" value="TATCFAMILY"/>
</dbReference>
<dbReference type="GO" id="GO:0033281">
    <property type="term" value="C:TAT protein transport complex"/>
    <property type="evidence" value="ECO:0007669"/>
    <property type="project" value="TreeGrafter"/>
</dbReference>
<dbReference type="HAMAP" id="MF_00902">
    <property type="entry name" value="TatC"/>
    <property type="match status" value="1"/>
</dbReference>